<proteinExistence type="predicted"/>
<dbReference type="Pfam" id="PF03685">
    <property type="entry name" value="UPF0147"/>
    <property type="match status" value="1"/>
</dbReference>
<dbReference type="EMBL" id="LAZR01016454">
    <property type="protein sequence ID" value="KKM04435.1"/>
    <property type="molecule type" value="Genomic_DNA"/>
</dbReference>
<dbReference type="Gene3D" id="1.20.1440.50">
    <property type="entry name" value="Ta0600-like"/>
    <property type="match status" value="1"/>
</dbReference>
<gene>
    <name evidence="1" type="ORF">LCGC14_1764240</name>
</gene>
<accession>A0A0F9H053</accession>
<sequence>MPTEFSEEVKTAFVSVEELLNGLLGDRSVPRNIKRVAQKSIDELHKEGETHGVLSSNVMYMVDDLATDPNIPFHARTTVYRIISILEKIKD</sequence>
<comment type="caution">
    <text evidence="1">The sequence shown here is derived from an EMBL/GenBank/DDBJ whole genome shotgun (WGS) entry which is preliminary data.</text>
</comment>
<reference evidence="1" key="1">
    <citation type="journal article" date="2015" name="Nature">
        <title>Complex archaea that bridge the gap between prokaryotes and eukaryotes.</title>
        <authorList>
            <person name="Spang A."/>
            <person name="Saw J.H."/>
            <person name="Jorgensen S.L."/>
            <person name="Zaremba-Niedzwiedzka K."/>
            <person name="Martijn J."/>
            <person name="Lind A.E."/>
            <person name="van Eijk R."/>
            <person name="Schleper C."/>
            <person name="Guy L."/>
            <person name="Ettema T.J."/>
        </authorList>
    </citation>
    <scope>NUCLEOTIDE SEQUENCE</scope>
</reference>
<evidence type="ECO:0000313" key="1">
    <source>
        <dbReference type="EMBL" id="KKM04435.1"/>
    </source>
</evidence>
<dbReference type="InterPro" id="IPR023130">
    <property type="entry name" value="Ta0600-like_sf"/>
</dbReference>
<organism evidence="1">
    <name type="scientific">marine sediment metagenome</name>
    <dbReference type="NCBI Taxonomy" id="412755"/>
    <lineage>
        <taxon>unclassified sequences</taxon>
        <taxon>metagenomes</taxon>
        <taxon>ecological metagenomes</taxon>
    </lineage>
</organism>
<name>A0A0F9H053_9ZZZZ</name>
<dbReference type="SUPFAM" id="SSF158436">
    <property type="entry name" value="Ta0600-like"/>
    <property type="match status" value="1"/>
</dbReference>
<dbReference type="AlphaFoldDB" id="A0A0F9H053"/>
<protein>
    <submittedName>
        <fullName evidence="1">Uncharacterized protein</fullName>
    </submittedName>
</protein>
<dbReference type="InterPro" id="IPR005354">
    <property type="entry name" value="UPF0147"/>
</dbReference>